<sequence>MTDLDQRIADTLRERAEGAVDTDLLTARAVGAGRARRRRRRVGASAALGLVALLGLGVATGGGLPVPARWPHAAPAAPPPAPDAPVAAVSPELVGSDAGVLHFGVDTTRARYLGWESGRGVESVVVEVTGGRRVAIDVAPGPTEVEQARHEGMIYGPDRTASADFDGRVERLPPAGPGGEPGWVLRWRIGPLHARAITVGPDDTAVRTAVGALRMDHAHRCPAPLRLTALPADAFLTRCAVNVVNFPDSLDVTLTVAAPGEKLMDVRLERHSEFGGGRATGNRTIGGRPAYLHPGGEELELLGIPEAHLTARFGRPGQGFTESDAITVLAGARIAGELTRPESWD</sequence>
<dbReference type="Proteomes" id="UP000631553">
    <property type="component" value="Unassembled WGS sequence"/>
</dbReference>
<feature type="transmembrane region" description="Helical" evidence="1">
    <location>
        <begin position="42"/>
        <end position="64"/>
    </location>
</feature>
<keyword evidence="1" id="KW-0812">Transmembrane</keyword>
<keyword evidence="3" id="KW-1185">Reference proteome</keyword>
<organism evidence="2 3">
    <name type="scientific">Micromonospora purpureochromogenes</name>
    <dbReference type="NCBI Taxonomy" id="47872"/>
    <lineage>
        <taxon>Bacteria</taxon>
        <taxon>Bacillati</taxon>
        <taxon>Actinomycetota</taxon>
        <taxon>Actinomycetes</taxon>
        <taxon>Micromonosporales</taxon>
        <taxon>Micromonosporaceae</taxon>
        <taxon>Micromonospora</taxon>
    </lineage>
</organism>
<keyword evidence="1" id="KW-0472">Membrane</keyword>
<dbReference type="RefSeq" id="WP_179801576.1">
    <property type="nucleotide sequence ID" value="NZ_JACCCQ010000001.1"/>
</dbReference>
<keyword evidence="1" id="KW-1133">Transmembrane helix</keyword>
<proteinExistence type="predicted"/>
<accession>A0ABX2RI70</accession>
<evidence type="ECO:0000313" key="3">
    <source>
        <dbReference type="Proteomes" id="UP000631553"/>
    </source>
</evidence>
<evidence type="ECO:0000313" key="2">
    <source>
        <dbReference type="EMBL" id="NYF54896.1"/>
    </source>
</evidence>
<name>A0ABX2RI70_9ACTN</name>
<reference evidence="2 3" key="1">
    <citation type="submission" date="2020-07" db="EMBL/GenBank/DDBJ databases">
        <title>Sequencing the genomes of 1000 actinobacteria strains.</title>
        <authorList>
            <person name="Klenk H.-P."/>
        </authorList>
    </citation>
    <scope>NUCLEOTIDE SEQUENCE [LARGE SCALE GENOMIC DNA]</scope>
    <source>
        <strain evidence="2 3">DSM 43814</strain>
    </source>
</reference>
<protein>
    <submittedName>
        <fullName evidence="2">Uncharacterized protein</fullName>
    </submittedName>
</protein>
<dbReference type="EMBL" id="JACCCQ010000001">
    <property type="protein sequence ID" value="NYF54896.1"/>
    <property type="molecule type" value="Genomic_DNA"/>
</dbReference>
<comment type="caution">
    <text evidence="2">The sequence shown here is derived from an EMBL/GenBank/DDBJ whole genome shotgun (WGS) entry which is preliminary data.</text>
</comment>
<evidence type="ECO:0000256" key="1">
    <source>
        <dbReference type="SAM" id="Phobius"/>
    </source>
</evidence>
<gene>
    <name evidence="2" type="ORF">HDA35_000727</name>
</gene>